<organism evidence="1 2">
    <name type="scientific">Citrus sinensis</name>
    <name type="common">Sweet orange</name>
    <name type="synonym">Citrus aurantium var. sinensis</name>
    <dbReference type="NCBI Taxonomy" id="2711"/>
    <lineage>
        <taxon>Eukaryota</taxon>
        <taxon>Viridiplantae</taxon>
        <taxon>Streptophyta</taxon>
        <taxon>Embryophyta</taxon>
        <taxon>Tracheophyta</taxon>
        <taxon>Spermatophyta</taxon>
        <taxon>Magnoliopsida</taxon>
        <taxon>eudicotyledons</taxon>
        <taxon>Gunneridae</taxon>
        <taxon>Pentapetalae</taxon>
        <taxon>rosids</taxon>
        <taxon>malvids</taxon>
        <taxon>Sapindales</taxon>
        <taxon>Rutaceae</taxon>
        <taxon>Aurantioideae</taxon>
        <taxon>Citrus</taxon>
    </lineage>
</organism>
<sequence length="504" mass="56567">MCQKYKDLQKDQTTLTQDVGSDEIVARGFSQDACRRATMKIIVLDELPFSIVENPNFKHFCSVAAPTYLLPSQRTITRDTLDMYVEEKAKLKSLLIGNKHRVSLTTDIWTSITTVSYMVITAHFIDKDWNLHKKIINFNTINDHSSMTIVDYASPNEGALRYLIDRLKTWRDDVLVLNEDYLHVRCCAHILNLIVTERLKELELSIVSVRNAVKYVRSSTAGMQAFQIHVQQEKINCQGSVILDCPTRWNSTYSMLSTALKFKPAFDRMALEDKLYDAYFNEKDGGKKKMEGPPMDSDWESARHIIKFFKTFYDATLQFSSSLKVTSNTCYNLICQIEQSLESLSAGGSGSASGSASGSQTLAIGSGSGSNFWDLGGGDDVMIEDPFSKFSKAVAGSECSPELVNNVNYPILSSTTRDVIAILMSIVASESAFSTGDRILDQYRSSSTPDMVEALVLLHNWLRSSLFVDPTVDLNKLVENNEFMDKLAEEFRKSTTANQLRRST</sequence>
<dbReference type="EMBL" id="CM039173">
    <property type="protein sequence ID" value="KAH9770669.1"/>
    <property type="molecule type" value="Genomic_DNA"/>
</dbReference>
<name>A0ACB8LB31_CITSI</name>
<gene>
    <name evidence="1" type="ORF">KPL71_012451</name>
</gene>
<protein>
    <submittedName>
        <fullName evidence="1">BED-type domain-containing protein</fullName>
    </submittedName>
</protein>
<keyword evidence="2" id="KW-1185">Reference proteome</keyword>
<accession>A0ACB8LB31</accession>
<dbReference type="Proteomes" id="UP000829398">
    <property type="component" value="Chromosome 4"/>
</dbReference>
<evidence type="ECO:0000313" key="2">
    <source>
        <dbReference type="Proteomes" id="UP000829398"/>
    </source>
</evidence>
<comment type="caution">
    <text evidence="1">The sequence shown here is derived from an EMBL/GenBank/DDBJ whole genome shotgun (WGS) entry which is preliminary data.</text>
</comment>
<proteinExistence type="predicted"/>
<evidence type="ECO:0000313" key="1">
    <source>
        <dbReference type="EMBL" id="KAH9770669.1"/>
    </source>
</evidence>
<reference evidence="2" key="1">
    <citation type="journal article" date="2023" name="Hortic. Res.">
        <title>A chromosome-level phased genome enabling allele-level studies in sweet orange: a case study on citrus Huanglongbing tolerance.</title>
        <authorList>
            <person name="Wu B."/>
            <person name="Yu Q."/>
            <person name="Deng Z."/>
            <person name="Duan Y."/>
            <person name="Luo F."/>
            <person name="Gmitter F. Jr."/>
        </authorList>
    </citation>
    <scope>NUCLEOTIDE SEQUENCE [LARGE SCALE GENOMIC DNA]</scope>
    <source>
        <strain evidence="2">cv. Valencia</strain>
    </source>
</reference>